<accession>A0A9K3II45</accession>
<dbReference type="AlphaFoldDB" id="A0A9K3II45"/>
<sequence>MNSNSKSNNSICEKSMKLMTNIVKVSYISIATFGFRTGAPQQPLARATPNPSPSLGRYPRNLRSHEPTVSYLINPGDTKKSSMNMIRDDESVDRDALDFIERVRAKHMKDASEITNQSEFVLPPPPRVMRRQSSAAY</sequence>
<evidence type="ECO:0000256" key="1">
    <source>
        <dbReference type="SAM" id="MobiDB-lite"/>
    </source>
</evidence>
<keyword evidence="3" id="KW-1185">Reference proteome</keyword>
<evidence type="ECO:0000313" key="3">
    <source>
        <dbReference type="Proteomes" id="UP000215914"/>
    </source>
</evidence>
<dbReference type="Gramene" id="mRNA:HanXRQr2_Chr08g0355701">
    <property type="protein sequence ID" value="CDS:HanXRQr2_Chr08g0355701.1"/>
    <property type="gene ID" value="HanXRQr2_Chr08g0355701"/>
</dbReference>
<dbReference type="EMBL" id="MNCJ02000323">
    <property type="protein sequence ID" value="KAF5796769.1"/>
    <property type="molecule type" value="Genomic_DNA"/>
</dbReference>
<gene>
    <name evidence="2" type="ORF">HanXRQr2_Chr08g0355701</name>
</gene>
<name>A0A9K3II45_HELAN</name>
<protein>
    <submittedName>
        <fullName evidence="2">Uncharacterized protein</fullName>
    </submittedName>
</protein>
<organism evidence="2 3">
    <name type="scientific">Helianthus annuus</name>
    <name type="common">Common sunflower</name>
    <dbReference type="NCBI Taxonomy" id="4232"/>
    <lineage>
        <taxon>Eukaryota</taxon>
        <taxon>Viridiplantae</taxon>
        <taxon>Streptophyta</taxon>
        <taxon>Embryophyta</taxon>
        <taxon>Tracheophyta</taxon>
        <taxon>Spermatophyta</taxon>
        <taxon>Magnoliopsida</taxon>
        <taxon>eudicotyledons</taxon>
        <taxon>Gunneridae</taxon>
        <taxon>Pentapetalae</taxon>
        <taxon>asterids</taxon>
        <taxon>campanulids</taxon>
        <taxon>Asterales</taxon>
        <taxon>Asteraceae</taxon>
        <taxon>Asteroideae</taxon>
        <taxon>Heliantheae alliance</taxon>
        <taxon>Heliantheae</taxon>
        <taxon>Helianthus</taxon>
    </lineage>
</organism>
<dbReference type="Proteomes" id="UP000215914">
    <property type="component" value="Unassembled WGS sequence"/>
</dbReference>
<evidence type="ECO:0000313" key="2">
    <source>
        <dbReference type="EMBL" id="KAF5796769.1"/>
    </source>
</evidence>
<reference evidence="2" key="1">
    <citation type="journal article" date="2017" name="Nature">
        <title>The sunflower genome provides insights into oil metabolism, flowering and Asterid evolution.</title>
        <authorList>
            <person name="Badouin H."/>
            <person name="Gouzy J."/>
            <person name="Grassa C.J."/>
            <person name="Murat F."/>
            <person name="Staton S.E."/>
            <person name="Cottret L."/>
            <person name="Lelandais-Briere C."/>
            <person name="Owens G.L."/>
            <person name="Carrere S."/>
            <person name="Mayjonade B."/>
            <person name="Legrand L."/>
            <person name="Gill N."/>
            <person name="Kane N.C."/>
            <person name="Bowers J.E."/>
            <person name="Hubner S."/>
            <person name="Bellec A."/>
            <person name="Berard A."/>
            <person name="Berges H."/>
            <person name="Blanchet N."/>
            <person name="Boniface M.C."/>
            <person name="Brunel D."/>
            <person name="Catrice O."/>
            <person name="Chaidir N."/>
            <person name="Claudel C."/>
            <person name="Donnadieu C."/>
            <person name="Faraut T."/>
            <person name="Fievet G."/>
            <person name="Helmstetter N."/>
            <person name="King M."/>
            <person name="Knapp S.J."/>
            <person name="Lai Z."/>
            <person name="Le Paslier M.C."/>
            <person name="Lippi Y."/>
            <person name="Lorenzon L."/>
            <person name="Mandel J.R."/>
            <person name="Marage G."/>
            <person name="Marchand G."/>
            <person name="Marquand E."/>
            <person name="Bret-Mestries E."/>
            <person name="Morien E."/>
            <person name="Nambeesan S."/>
            <person name="Nguyen T."/>
            <person name="Pegot-Espagnet P."/>
            <person name="Pouilly N."/>
            <person name="Raftis F."/>
            <person name="Sallet E."/>
            <person name="Schiex T."/>
            <person name="Thomas J."/>
            <person name="Vandecasteele C."/>
            <person name="Vares D."/>
            <person name="Vear F."/>
            <person name="Vautrin S."/>
            <person name="Crespi M."/>
            <person name="Mangin B."/>
            <person name="Burke J.M."/>
            <person name="Salse J."/>
            <person name="Munos S."/>
            <person name="Vincourt P."/>
            <person name="Rieseberg L.H."/>
            <person name="Langlade N.B."/>
        </authorList>
    </citation>
    <scope>NUCLEOTIDE SEQUENCE</scope>
    <source>
        <tissue evidence="2">Leaves</tissue>
    </source>
</reference>
<comment type="caution">
    <text evidence="2">The sequence shown here is derived from an EMBL/GenBank/DDBJ whole genome shotgun (WGS) entry which is preliminary data.</text>
</comment>
<proteinExistence type="predicted"/>
<reference evidence="2" key="2">
    <citation type="submission" date="2020-06" db="EMBL/GenBank/DDBJ databases">
        <title>Helianthus annuus Genome sequencing and assembly Release 2.</title>
        <authorList>
            <person name="Gouzy J."/>
            <person name="Langlade N."/>
            <person name="Munos S."/>
        </authorList>
    </citation>
    <scope>NUCLEOTIDE SEQUENCE</scope>
    <source>
        <tissue evidence="2">Leaves</tissue>
    </source>
</reference>
<feature type="region of interest" description="Disordered" evidence="1">
    <location>
        <begin position="39"/>
        <end position="83"/>
    </location>
</feature>
<feature type="region of interest" description="Disordered" evidence="1">
    <location>
        <begin position="115"/>
        <end position="137"/>
    </location>
</feature>